<feature type="transmembrane region" description="Helical" evidence="7">
    <location>
        <begin position="83"/>
        <end position="104"/>
    </location>
</feature>
<sequence>MKSLKSQKTPLDYIAKSVIYLILGLWTIASLFPIYWLVCFSLKDNSEIFGGNVAGLPNHFLWKNYATAFMNGKVGTYLLNSTFVTGMTIIFTTIVATMSAYALIRMKWKFQKVSMSIMLLGMMIPIHSALLPIFLMMRTVGAIKNTVWSLIIPYTAFAIPMAIMIITGFLDTIPRELEEAACIDGCSIYRTFLTVILPLLRPAVATVAIFTFLQAWNELMFAVVFISEDSAKTLTVGIQSMSGQYQTSWGPIGAALVVATLPTLLIYLLLNKQVQKSLVAGAVKG</sequence>
<evidence type="ECO:0000256" key="5">
    <source>
        <dbReference type="ARBA" id="ARBA00022989"/>
    </source>
</evidence>
<keyword evidence="6 7" id="KW-0472">Membrane</keyword>
<dbReference type="eggNOG" id="COG0395">
    <property type="taxonomic scope" value="Bacteria"/>
</dbReference>
<dbReference type="GO" id="GO:0005886">
    <property type="term" value="C:plasma membrane"/>
    <property type="evidence" value="ECO:0007669"/>
    <property type="project" value="UniProtKB-SubCell"/>
</dbReference>
<dbReference type="CDD" id="cd06261">
    <property type="entry name" value="TM_PBP2"/>
    <property type="match status" value="1"/>
</dbReference>
<evidence type="ECO:0000256" key="6">
    <source>
        <dbReference type="ARBA" id="ARBA00023136"/>
    </source>
</evidence>
<dbReference type="InterPro" id="IPR000515">
    <property type="entry name" value="MetI-like"/>
</dbReference>
<evidence type="ECO:0000256" key="4">
    <source>
        <dbReference type="ARBA" id="ARBA00022692"/>
    </source>
</evidence>
<dbReference type="SUPFAM" id="SSF161098">
    <property type="entry name" value="MetI-like"/>
    <property type="match status" value="1"/>
</dbReference>
<dbReference type="InterPro" id="IPR035906">
    <property type="entry name" value="MetI-like_sf"/>
</dbReference>
<keyword evidence="5 7" id="KW-1133">Transmembrane helix</keyword>
<gene>
    <name evidence="9" type="ORF">CTER_1087</name>
</gene>
<evidence type="ECO:0000259" key="8">
    <source>
        <dbReference type="PROSITE" id="PS50928"/>
    </source>
</evidence>
<feature type="transmembrane region" description="Helical" evidence="7">
    <location>
        <begin position="20"/>
        <end position="38"/>
    </location>
</feature>
<reference evidence="9 10" key="1">
    <citation type="journal article" date="2013" name="Genome Announc.">
        <title>Draft Genome Sequence of the Cellulolytic, Mesophilic, Anaerobic Bacterium Clostridium termitidis Strain CT1112 (DSM 5398).</title>
        <authorList>
            <person name="Lal S."/>
            <person name="Ramachandran U."/>
            <person name="Zhang X."/>
            <person name="Munir R."/>
            <person name="Sparling R."/>
            <person name="Levin D.B."/>
        </authorList>
    </citation>
    <scope>NUCLEOTIDE SEQUENCE [LARGE SCALE GENOMIC DNA]</scope>
    <source>
        <strain evidence="9 10">CT1112</strain>
    </source>
</reference>
<dbReference type="PATRIC" id="fig|1195236.3.peg.1381"/>
<feature type="transmembrane region" description="Helical" evidence="7">
    <location>
        <begin position="147"/>
        <end position="170"/>
    </location>
</feature>
<keyword evidence="2 7" id="KW-0813">Transport</keyword>
<dbReference type="PANTHER" id="PTHR43744">
    <property type="entry name" value="ABC TRANSPORTER PERMEASE PROTEIN MG189-RELATED-RELATED"/>
    <property type="match status" value="1"/>
</dbReference>
<dbReference type="Proteomes" id="UP000014155">
    <property type="component" value="Unassembled WGS sequence"/>
</dbReference>
<dbReference type="EMBL" id="AORV01000025">
    <property type="protein sequence ID" value="EMS72894.1"/>
    <property type="molecule type" value="Genomic_DNA"/>
</dbReference>
<accession>S0FUS5</accession>
<comment type="caution">
    <text evidence="9">The sequence shown here is derived from an EMBL/GenBank/DDBJ whole genome shotgun (WGS) entry which is preliminary data.</text>
</comment>
<evidence type="ECO:0000256" key="1">
    <source>
        <dbReference type="ARBA" id="ARBA00004651"/>
    </source>
</evidence>
<dbReference type="AlphaFoldDB" id="S0FUS5"/>
<comment type="subcellular location">
    <subcellularLocation>
        <location evidence="1 7">Cell membrane</location>
        <topology evidence="1 7">Multi-pass membrane protein</topology>
    </subcellularLocation>
</comment>
<organism evidence="9 10">
    <name type="scientific">Ruminiclostridium cellobioparum subsp. termitidis CT1112</name>
    <dbReference type="NCBI Taxonomy" id="1195236"/>
    <lineage>
        <taxon>Bacteria</taxon>
        <taxon>Bacillati</taxon>
        <taxon>Bacillota</taxon>
        <taxon>Clostridia</taxon>
        <taxon>Eubacteriales</taxon>
        <taxon>Oscillospiraceae</taxon>
        <taxon>Ruminiclostridium</taxon>
    </lineage>
</organism>
<dbReference type="PANTHER" id="PTHR43744:SF8">
    <property type="entry name" value="SN-GLYCEROL-3-PHOSPHATE TRANSPORT SYSTEM PERMEASE PROTEIN UGPE"/>
    <property type="match status" value="1"/>
</dbReference>
<keyword evidence="9" id="KW-0762">Sugar transport</keyword>
<comment type="similarity">
    <text evidence="7">Belongs to the binding-protein-dependent transport system permease family.</text>
</comment>
<dbReference type="PROSITE" id="PS50928">
    <property type="entry name" value="ABC_TM1"/>
    <property type="match status" value="1"/>
</dbReference>
<evidence type="ECO:0000313" key="10">
    <source>
        <dbReference type="Proteomes" id="UP000014155"/>
    </source>
</evidence>
<evidence type="ECO:0000256" key="7">
    <source>
        <dbReference type="RuleBase" id="RU363032"/>
    </source>
</evidence>
<keyword evidence="10" id="KW-1185">Reference proteome</keyword>
<dbReference type="STRING" id="1195236.CTER_1087"/>
<evidence type="ECO:0000256" key="2">
    <source>
        <dbReference type="ARBA" id="ARBA00022448"/>
    </source>
</evidence>
<feature type="transmembrane region" description="Helical" evidence="7">
    <location>
        <begin position="249"/>
        <end position="270"/>
    </location>
</feature>
<dbReference type="Pfam" id="PF00528">
    <property type="entry name" value="BPD_transp_1"/>
    <property type="match status" value="1"/>
</dbReference>
<protein>
    <submittedName>
        <fullName evidence="9">ABC-type sugar transport system, permease component</fullName>
    </submittedName>
</protein>
<dbReference type="GO" id="GO:0055085">
    <property type="term" value="P:transmembrane transport"/>
    <property type="evidence" value="ECO:0007669"/>
    <property type="project" value="InterPro"/>
</dbReference>
<name>S0FUS5_RUMCE</name>
<evidence type="ECO:0000313" key="9">
    <source>
        <dbReference type="EMBL" id="EMS72894.1"/>
    </source>
</evidence>
<feature type="transmembrane region" description="Helical" evidence="7">
    <location>
        <begin position="116"/>
        <end position="135"/>
    </location>
</feature>
<keyword evidence="3" id="KW-1003">Cell membrane</keyword>
<feature type="domain" description="ABC transmembrane type-1" evidence="8">
    <location>
        <begin position="78"/>
        <end position="270"/>
    </location>
</feature>
<feature type="transmembrane region" description="Helical" evidence="7">
    <location>
        <begin position="191"/>
        <end position="213"/>
    </location>
</feature>
<proteinExistence type="inferred from homology"/>
<dbReference type="RefSeq" id="WP_004624628.1">
    <property type="nucleotide sequence ID" value="NZ_AORV01000025.1"/>
</dbReference>
<keyword evidence="4 7" id="KW-0812">Transmembrane</keyword>
<evidence type="ECO:0000256" key="3">
    <source>
        <dbReference type="ARBA" id="ARBA00022475"/>
    </source>
</evidence>
<dbReference type="Gene3D" id="1.10.3720.10">
    <property type="entry name" value="MetI-like"/>
    <property type="match status" value="1"/>
</dbReference>